<reference evidence="2 3" key="1">
    <citation type="submission" date="2015-01" db="EMBL/GenBank/DDBJ databases">
        <title>Evolution of Trichinella species and genotypes.</title>
        <authorList>
            <person name="Korhonen P.K."/>
            <person name="Edoardo P."/>
            <person name="Giuseppe L.R."/>
            <person name="Gasser R.B."/>
        </authorList>
    </citation>
    <scope>NUCLEOTIDE SEQUENCE [LARGE SCALE GENOMIC DNA]</scope>
    <source>
        <strain evidence="2">ISS141</strain>
    </source>
</reference>
<feature type="signal peptide" evidence="1">
    <location>
        <begin position="1"/>
        <end position="16"/>
    </location>
</feature>
<feature type="non-terminal residue" evidence="2">
    <location>
        <position position="76"/>
    </location>
</feature>
<evidence type="ECO:0000313" key="3">
    <source>
        <dbReference type="Proteomes" id="UP000054815"/>
    </source>
</evidence>
<gene>
    <name evidence="2" type="ORF">T4E_5353</name>
</gene>
<dbReference type="Proteomes" id="UP000054815">
    <property type="component" value="Unassembled WGS sequence"/>
</dbReference>
<proteinExistence type="predicted"/>
<evidence type="ECO:0000313" key="2">
    <source>
        <dbReference type="EMBL" id="KRX91202.1"/>
    </source>
</evidence>
<comment type="caution">
    <text evidence="2">The sequence shown here is derived from an EMBL/GenBank/DDBJ whole genome shotgun (WGS) entry which is preliminary data.</text>
</comment>
<keyword evidence="1" id="KW-0732">Signal</keyword>
<dbReference type="AlphaFoldDB" id="A0A0V0XTK3"/>
<protein>
    <submittedName>
        <fullName evidence="2">Uncharacterized protein</fullName>
    </submittedName>
</protein>
<sequence>LVACIVAIIIDALVSGHRNCVRPGKMEAIVSIFWTFQLASTEIHPSIHWQSSIRPSFELRKAPTAHTRSVCFGLDN</sequence>
<accession>A0A0V0XTK3</accession>
<dbReference type="EMBL" id="JYDU01000143">
    <property type="protein sequence ID" value="KRX91202.1"/>
    <property type="molecule type" value="Genomic_DNA"/>
</dbReference>
<feature type="non-terminal residue" evidence="2">
    <location>
        <position position="1"/>
    </location>
</feature>
<name>A0A0V0XTK3_TRIPS</name>
<organism evidence="2 3">
    <name type="scientific">Trichinella pseudospiralis</name>
    <name type="common">Parasitic roundworm</name>
    <dbReference type="NCBI Taxonomy" id="6337"/>
    <lineage>
        <taxon>Eukaryota</taxon>
        <taxon>Metazoa</taxon>
        <taxon>Ecdysozoa</taxon>
        <taxon>Nematoda</taxon>
        <taxon>Enoplea</taxon>
        <taxon>Dorylaimia</taxon>
        <taxon>Trichinellida</taxon>
        <taxon>Trichinellidae</taxon>
        <taxon>Trichinella</taxon>
    </lineage>
</organism>
<evidence type="ECO:0000256" key="1">
    <source>
        <dbReference type="SAM" id="SignalP"/>
    </source>
</evidence>
<feature type="chain" id="PRO_5006872782" evidence="1">
    <location>
        <begin position="17"/>
        <end position="76"/>
    </location>
</feature>